<dbReference type="PANTHER" id="PTHR42693:SF43">
    <property type="entry name" value="BLL2667 PROTEIN"/>
    <property type="match status" value="1"/>
</dbReference>
<evidence type="ECO:0000256" key="1">
    <source>
        <dbReference type="ARBA" id="ARBA00008779"/>
    </source>
</evidence>
<comment type="similarity">
    <text evidence="1">Belongs to the sulfatase family.</text>
</comment>
<dbReference type="EC" id="3.1.6.-" evidence="6"/>
<dbReference type="Pfam" id="PF00884">
    <property type="entry name" value="Sulfatase"/>
    <property type="match status" value="1"/>
</dbReference>
<dbReference type="EMBL" id="JBHLZU010000014">
    <property type="protein sequence ID" value="MFB9905602.1"/>
    <property type="molecule type" value="Genomic_DNA"/>
</dbReference>
<dbReference type="PROSITE" id="PS00149">
    <property type="entry name" value="SULFATASE_2"/>
    <property type="match status" value="1"/>
</dbReference>
<dbReference type="InterPro" id="IPR017850">
    <property type="entry name" value="Alkaline_phosphatase_core_sf"/>
</dbReference>
<dbReference type="GO" id="GO:0016787">
    <property type="term" value="F:hydrolase activity"/>
    <property type="evidence" value="ECO:0007669"/>
    <property type="project" value="UniProtKB-KW"/>
</dbReference>
<comment type="caution">
    <text evidence="6">The sequence shown here is derived from an EMBL/GenBank/DDBJ whole genome shotgun (WGS) entry which is preliminary data.</text>
</comment>
<keyword evidence="4" id="KW-0106">Calcium</keyword>
<reference evidence="6 7" key="1">
    <citation type="submission" date="2024-09" db="EMBL/GenBank/DDBJ databases">
        <authorList>
            <person name="Sun Q."/>
            <person name="Mori K."/>
        </authorList>
    </citation>
    <scope>NUCLEOTIDE SEQUENCE [LARGE SCALE GENOMIC DNA]</scope>
    <source>
        <strain evidence="6 7">TBRC 7907</strain>
    </source>
</reference>
<proteinExistence type="inferred from homology"/>
<keyword evidence="2" id="KW-0479">Metal-binding</keyword>
<dbReference type="PROSITE" id="PS00523">
    <property type="entry name" value="SULFATASE_1"/>
    <property type="match status" value="1"/>
</dbReference>
<dbReference type="InterPro" id="IPR000917">
    <property type="entry name" value="Sulfatase_N"/>
</dbReference>
<organism evidence="6 7">
    <name type="scientific">Allokutzneria oryzae</name>
    <dbReference type="NCBI Taxonomy" id="1378989"/>
    <lineage>
        <taxon>Bacteria</taxon>
        <taxon>Bacillati</taxon>
        <taxon>Actinomycetota</taxon>
        <taxon>Actinomycetes</taxon>
        <taxon>Pseudonocardiales</taxon>
        <taxon>Pseudonocardiaceae</taxon>
        <taxon>Allokutzneria</taxon>
    </lineage>
</organism>
<dbReference type="SUPFAM" id="SSF53649">
    <property type="entry name" value="Alkaline phosphatase-like"/>
    <property type="match status" value="1"/>
</dbReference>
<accession>A0ABV5ZXH5</accession>
<evidence type="ECO:0000256" key="2">
    <source>
        <dbReference type="ARBA" id="ARBA00022723"/>
    </source>
</evidence>
<evidence type="ECO:0000256" key="3">
    <source>
        <dbReference type="ARBA" id="ARBA00022801"/>
    </source>
</evidence>
<evidence type="ECO:0000259" key="5">
    <source>
        <dbReference type="Pfam" id="PF00884"/>
    </source>
</evidence>
<dbReference type="InterPro" id="IPR024607">
    <property type="entry name" value="Sulfatase_CS"/>
</dbReference>
<gene>
    <name evidence="6" type="ORF">ACFFQA_16845</name>
</gene>
<evidence type="ECO:0000313" key="6">
    <source>
        <dbReference type="EMBL" id="MFB9905602.1"/>
    </source>
</evidence>
<evidence type="ECO:0000256" key="4">
    <source>
        <dbReference type="ARBA" id="ARBA00022837"/>
    </source>
</evidence>
<feature type="domain" description="Sulfatase N-terminal" evidence="5">
    <location>
        <begin position="8"/>
        <end position="426"/>
    </location>
</feature>
<keyword evidence="7" id="KW-1185">Reference proteome</keyword>
<evidence type="ECO:0000313" key="7">
    <source>
        <dbReference type="Proteomes" id="UP001589693"/>
    </source>
</evidence>
<dbReference type="RefSeq" id="WP_377852905.1">
    <property type="nucleotide sequence ID" value="NZ_JBHLZU010000014.1"/>
</dbReference>
<dbReference type="Gene3D" id="3.30.1120.10">
    <property type="match status" value="1"/>
</dbReference>
<protein>
    <submittedName>
        <fullName evidence="6">Arylsulfatase</fullName>
        <ecNumber evidence="6">3.1.6.-</ecNumber>
    </submittedName>
</protein>
<keyword evidence="3 6" id="KW-0378">Hydrolase</keyword>
<dbReference type="Proteomes" id="UP001589693">
    <property type="component" value="Unassembled WGS sequence"/>
</dbReference>
<name>A0ABV5ZXH5_9PSEU</name>
<dbReference type="CDD" id="cd16025">
    <property type="entry name" value="PAS_like"/>
    <property type="match status" value="1"/>
</dbReference>
<dbReference type="Gene3D" id="3.40.720.10">
    <property type="entry name" value="Alkaline Phosphatase, subunit A"/>
    <property type="match status" value="1"/>
</dbReference>
<sequence>MRPPDGAPNVLLILTDDGGFGNPGTFGGPIDTPNLARMAAGGLRYNRFHVTGLCSPTRAAMLTGRNHHAVGFGSIVERPGGWPGYSMRLPPEATPVPQVLRMNGYSTAAIGKWHLTPDNHQGPAGPFTQWPNACGFDYFWGFLGGDSDQYDPVLVENNTVIGVPPGEDYYLPTASADRAIQWLHGLRGHSADKPFFLYYPTGCSHAPHQVPEEWSEKYRGRFDEGWDVCRQRTFARQKELGVIPPDAQLTPRSPELPAWDSLPPDRQQFFARQMEVYAGYNESNDHEIGRVLSAIEEMGELDNTVVIYIWGDNGTSLEGTPTGTFNELVPLNGITLTYEEQAKLIESYGGVDAWGGPTMRPHYSAAWAWAGNTPFQWGKQIASHLGGTRNPMVVHWPAGIQEPGGLRSQFTHCTDIGPTILEIAGIPQPQTVNGTPQMPVHGTSFAYSLNEPQAAERHSQQYFEMFGNRAMYKDGWWAAARLDRAPWDFTPATLARFAPDVWDPDSDRWELYYLPDDFSQADDLAARYPDKLAELQDLFWAEAREYQVLPLLGSFSVYYGFLPPARAQTTFTYYADVRNVLPGTMPPVLGRSYTISADVEVPATGAAGVIVAAFDYLGGFALYVEEGILKHTYSMLGVTTYTQVSSTTLPAGRLSVAMEFVADAAKPGTGGTATLLVDGRAVGSGRIEHTVPQRFSFSGGMDIGRDNGEPVSRSYAEDSPFPFTGTIHKVVFDVHPDNSAEKRRARAGGL</sequence>
<dbReference type="InterPro" id="IPR050738">
    <property type="entry name" value="Sulfatase"/>
</dbReference>
<dbReference type="PANTHER" id="PTHR42693">
    <property type="entry name" value="ARYLSULFATASE FAMILY MEMBER"/>
    <property type="match status" value="1"/>
</dbReference>